<evidence type="ECO:0000256" key="3">
    <source>
        <dbReference type="ARBA" id="ARBA00022832"/>
    </source>
</evidence>
<dbReference type="PANTHER" id="PTHR43859">
    <property type="entry name" value="ACYL-ACTIVATING ENZYME"/>
    <property type="match status" value="1"/>
</dbReference>
<organism evidence="7 8">
    <name type="scientific">Actinomycetospora cinnamomea</name>
    <dbReference type="NCBI Taxonomy" id="663609"/>
    <lineage>
        <taxon>Bacteria</taxon>
        <taxon>Bacillati</taxon>
        <taxon>Actinomycetota</taxon>
        <taxon>Actinomycetes</taxon>
        <taxon>Pseudonocardiales</taxon>
        <taxon>Pseudonocardiaceae</taxon>
        <taxon>Actinomycetospora</taxon>
    </lineage>
</organism>
<comment type="caution">
    <text evidence="7">The sequence shown here is derived from an EMBL/GenBank/DDBJ whole genome shotgun (WGS) entry which is preliminary data.</text>
</comment>
<dbReference type="PANTHER" id="PTHR43859:SF4">
    <property type="entry name" value="BUTANOATE--COA LIGASE AAE1-RELATED"/>
    <property type="match status" value="1"/>
</dbReference>
<keyword evidence="3" id="KW-0276">Fatty acid metabolism</keyword>
<dbReference type="InterPro" id="IPR042099">
    <property type="entry name" value="ANL_N_sf"/>
</dbReference>
<dbReference type="PROSITE" id="PS00455">
    <property type="entry name" value="AMP_BINDING"/>
    <property type="match status" value="1"/>
</dbReference>
<dbReference type="EMBL" id="QEKW01000001">
    <property type="protein sequence ID" value="PVZ14841.1"/>
    <property type="molecule type" value="Genomic_DNA"/>
</dbReference>
<keyword evidence="4" id="KW-0443">Lipid metabolism</keyword>
<dbReference type="AlphaFoldDB" id="A0A2U1FRL0"/>
<sequence length="553" mass="60303">MIPGVDTPETWITPLTPLAFLRRSADVYPDKVAIVHGEQRTTYAQFAEQAQRLARGLRASGVAPGDRVACLLPNVPEMLVAHFGVPLAGAVLVAVNTRLSSEEVRYILDHSGATVLVVDSTLWGTVEPVAGSLETVREIVTLVDPQGPDAGRSVDGTSWDDLLARGEEGDRLPWEVADERSTISINYTSGTTGRPKGVQYHHRGAYLNSFGEIVHSYHDPSSVYLWTLPMFHCNGWCTPWAITAIGGTHVCLREVRGDAIWALIREHRVTHLNGAPTVVTTIMNAPEASTLDYALVVTTAGAPPSPTTILEMEGMGFRIVHVYGLTETYGPYTVCQWQEEWRGLEEHARAKLQARQGVGMLVAEPVRVVEVLPEEYDPATVALVDVPADGQTMGEIVMRGNNVMSGYYRDPEATAKAFAGGWYHSGDLGVMHPDGYVELRDRAKDVVISGGENISTVEVEQAVLSHPAVLEAAVVGVPDERWGERPKAFVVLREGKDAEPDAIIDHVKGAIARYKAPRDVEIVSELPKTSTGKIQKFELRAKEWGDASTRIRG</sequence>
<evidence type="ECO:0000256" key="4">
    <source>
        <dbReference type="ARBA" id="ARBA00023098"/>
    </source>
</evidence>
<dbReference type="InterPro" id="IPR025110">
    <property type="entry name" value="AMP-bd_C"/>
</dbReference>
<name>A0A2U1FRL0_9PSEU</name>
<dbReference type="InterPro" id="IPR045851">
    <property type="entry name" value="AMP-bd_C_sf"/>
</dbReference>
<dbReference type="OrthoDB" id="9803968at2"/>
<dbReference type="CDD" id="cd12118">
    <property type="entry name" value="ttLC_FACS_AEE21_like"/>
    <property type="match status" value="1"/>
</dbReference>
<feature type="domain" description="AMP-dependent synthetase/ligase" evidence="5">
    <location>
        <begin position="21"/>
        <end position="408"/>
    </location>
</feature>
<reference evidence="7 8" key="1">
    <citation type="submission" date="2018-04" db="EMBL/GenBank/DDBJ databases">
        <title>Genomic Encyclopedia of Type Strains, Phase IV (KMG-IV): sequencing the most valuable type-strain genomes for metagenomic binning, comparative biology and taxonomic classification.</title>
        <authorList>
            <person name="Goeker M."/>
        </authorList>
    </citation>
    <scope>NUCLEOTIDE SEQUENCE [LARGE SCALE GENOMIC DNA]</scope>
    <source>
        <strain evidence="7 8">DSM 45771</strain>
    </source>
</reference>
<gene>
    <name evidence="7" type="ORF">C8D89_101709</name>
</gene>
<dbReference type="GO" id="GO:0016874">
    <property type="term" value="F:ligase activity"/>
    <property type="evidence" value="ECO:0007669"/>
    <property type="project" value="UniProtKB-KW"/>
</dbReference>
<protein>
    <submittedName>
        <fullName evidence="7">Fatty-acyl-CoA synthase</fullName>
    </submittedName>
</protein>
<dbReference type="FunFam" id="3.30.300.30:FF:000008">
    <property type="entry name" value="2,3-dihydroxybenzoate-AMP ligase"/>
    <property type="match status" value="1"/>
</dbReference>
<evidence type="ECO:0000313" key="8">
    <source>
        <dbReference type="Proteomes" id="UP000245639"/>
    </source>
</evidence>
<proteinExistence type="inferred from homology"/>
<keyword evidence="2" id="KW-0436">Ligase</keyword>
<evidence type="ECO:0000259" key="5">
    <source>
        <dbReference type="Pfam" id="PF00501"/>
    </source>
</evidence>
<dbReference type="Gene3D" id="3.40.50.12780">
    <property type="entry name" value="N-terminal domain of ligase-like"/>
    <property type="match status" value="1"/>
</dbReference>
<dbReference type="InterPro" id="IPR000873">
    <property type="entry name" value="AMP-dep_synth/lig_dom"/>
</dbReference>
<evidence type="ECO:0000256" key="2">
    <source>
        <dbReference type="ARBA" id="ARBA00022598"/>
    </source>
</evidence>
<feature type="domain" description="AMP-binding enzyme C-terminal" evidence="6">
    <location>
        <begin position="458"/>
        <end position="533"/>
    </location>
</feature>
<dbReference type="Pfam" id="PF00501">
    <property type="entry name" value="AMP-binding"/>
    <property type="match status" value="1"/>
</dbReference>
<dbReference type="GO" id="GO:0006631">
    <property type="term" value="P:fatty acid metabolic process"/>
    <property type="evidence" value="ECO:0007669"/>
    <property type="project" value="UniProtKB-KW"/>
</dbReference>
<keyword evidence="8" id="KW-1185">Reference proteome</keyword>
<dbReference type="NCBIfam" id="NF004837">
    <property type="entry name" value="PRK06187.1"/>
    <property type="match status" value="1"/>
</dbReference>
<accession>A0A2U1FRL0</accession>
<evidence type="ECO:0000256" key="1">
    <source>
        <dbReference type="ARBA" id="ARBA00006432"/>
    </source>
</evidence>
<evidence type="ECO:0000259" key="6">
    <source>
        <dbReference type="Pfam" id="PF13193"/>
    </source>
</evidence>
<dbReference type="NCBIfam" id="NF006020">
    <property type="entry name" value="PRK08162.1"/>
    <property type="match status" value="1"/>
</dbReference>
<comment type="similarity">
    <text evidence="1">Belongs to the ATP-dependent AMP-binding enzyme family.</text>
</comment>
<dbReference type="Pfam" id="PF13193">
    <property type="entry name" value="AMP-binding_C"/>
    <property type="match status" value="1"/>
</dbReference>
<dbReference type="Gene3D" id="3.30.300.30">
    <property type="match status" value="1"/>
</dbReference>
<dbReference type="SUPFAM" id="SSF56801">
    <property type="entry name" value="Acetyl-CoA synthetase-like"/>
    <property type="match status" value="1"/>
</dbReference>
<evidence type="ECO:0000313" key="7">
    <source>
        <dbReference type="EMBL" id="PVZ14841.1"/>
    </source>
</evidence>
<dbReference type="InterPro" id="IPR020845">
    <property type="entry name" value="AMP-binding_CS"/>
</dbReference>
<dbReference type="Proteomes" id="UP000245639">
    <property type="component" value="Unassembled WGS sequence"/>
</dbReference>